<dbReference type="CDD" id="cd00130">
    <property type="entry name" value="PAS"/>
    <property type="match status" value="1"/>
</dbReference>
<reference evidence="2 3" key="1">
    <citation type="submission" date="2018-12" db="EMBL/GenBank/DDBJ databases">
        <title>Vibrio sp. isolated from China Sea.</title>
        <authorList>
            <person name="Li Y."/>
        </authorList>
    </citation>
    <scope>NUCLEOTIDE SEQUENCE [LARGE SCALE GENOMIC DNA]</scope>
    <source>
        <strain evidence="2 3">BEI207</strain>
    </source>
</reference>
<feature type="non-terminal residue" evidence="2">
    <location>
        <position position="117"/>
    </location>
</feature>
<dbReference type="AlphaFoldDB" id="A0A3S0P7T7"/>
<dbReference type="SUPFAM" id="SSF55785">
    <property type="entry name" value="PYP-like sensor domain (PAS domain)"/>
    <property type="match status" value="1"/>
</dbReference>
<dbReference type="EMBL" id="RXZH01000001">
    <property type="protein sequence ID" value="RTZ17202.1"/>
    <property type="molecule type" value="Genomic_DNA"/>
</dbReference>
<gene>
    <name evidence="2" type="ORF">EJ063_00005</name>
</gene>
<comment type="caution">
    <text evidence="2">The sequence shown here is derived from an EMBL/GenBank/DDBJ whole genome shotgun (WGS) entry which is preliminary data.</text>
</comment>
<proteinExistence type="predicted"/>
<sequence length="117" mass="13339">MKFSLPSLFTTETSSTNKPSDFKNNVLDTLSDGIVICDGIDDSHSMFYVNPAFVSFYQSDHKSLIGQKFLEFFHHRLSEQHYSKLCKTIRTKSAAYIEIAVESDGIDKTIRLHVEPM</sequence>
<keyword evidence="3" id="KW-1185">Reference proteome</keyword>
<name>A0A3S0P7T7_9VIBR</name>
<keyword evidence="2" id="KW-0808">Transferase</keyword>
<dbReference type="RefSeq" id="WP_244225119.1">
    <property type="nucleotide sequence ID" value="NZ_RXZH01000001.1"/>
</dbReference>
<feature type="domain" description="PAS" evidence="1">
    <location>
        <begin position="21"/>
        <end position="90"/>
    </location>
</feature>
<dbReference type="InterPro" id="IPR035965">
    <property type="entry name" value="PAS-like_dom_sf"/>
</dbReference>
<keyword evidence="2" id="KW-0418">Kinase</keyword>
<organism evidence="2 3">
    <name type="scientific">Vibrio aquaticus</name>
    <dbReference type="NCBI Taxonomy" id="2496559"/>
    <lineage>
        <taxon>Bacteria</taxon>
        <taxon>Pseudomonadati</taxon>
        <taxon>Pseudomonadota</taxon>
        <taxon>Gammaproteobacteria</taxon>
        <taxon>Vibrionales</taxon>
        <taxon>Vibrionaceae</taxon>
        <taxon>Vibrio</taxon>
    </lineage>
</organism>
<evidence type="ECO:0000259" key="1">
    <source>
        <dbReference type="SMART" id="SM00091"/>
    </source>
</evidence>
<dbReference type="Pfam" id="PF13188">
    <property type="entry name" value="PAS_8"/>
    <property type="match status" value="1"/>
</dbReference>
<dbReference type="Gene3D" id="3.30.450.20">
    <property type="entry name" value="PAS domain"/>
    <property type="match status" value="1"/>
</dbReference>
<dbReference type="InterPro" id="IPR000014">
    <property type="entry name" value="PAS"/>
</dbReference>
<evidence type="ECO:0000313" key="2">
    <source>
        <dbReference type="EMBL" id="RTZ17202.1"/>
    </source>
</evidence>
<protein>
    <submittedName>
        <fullName evidence="2">Hybrid sensor histidine kinase/response regulator</fullName>
    </submittedName>
</protein>
<accession>A0A3S0P7T7</accession>
<dbReference type="SMART" id="SM00091">
    <property type="entry name" value="PAS"/>
    <property type="match status" value="1"/>
</dbReference>
<evidence type="ECO:0000313" key="3">
    <source>
        <dbReference type="Proteomes" id="UP000268973"/>
    </source>
</evidence>
<dbReference type="Proteomes" id="UP000268973">
    <property type="component" value="Unassembled WGS sequence"/>
</dbReference>
<dbReference type="GO" id="GO:0016301">
    <property type="term" value="F:kinase activity"/>
    <property type="evidence" value="ECO:0007669"/>
    <property type="project" value="UniProtKB-KW"/>
</dbReference>